<accession>A0ACB7S8T0</accession>
<dbReference type="EMBL" id="CM023485">
    <property type="protein sequence ID" value="KAH6930351.1"/>
    <property type="molecule type" value="Genomic_DNA"/>
</dbReference>
<organism evidence="1 2">
    <name type="scientific">Hyalomma asiaticum</name>
    <name type="common">Tick</name>
    <dbReference type="NCBI Taxonomy" id="266040"/>
    <lineage>
        <taxon>Eukaryota</taxon>
        <taxon>Metazoa</taxon>
        <taxon>Ecdysozoa</taxon>
        <taxon>Arthropoda</taxon>
        <taxon>Chelicerata</taxon>
        <taxon>Arachnida</taxon>
        <taxon>Acari</taxon>
        <taxon>Parasitiformes</taxon>
        <taxon>Ixodida</taxon>
        <taxon>Ixodoidea</taxon>
        <taxon>Ixodidae</taxon>
        <taxon>Hyalomminae</taxon>
        <taxon>Hyalomma</taxon>
    </lineage>
</organism>
<sequence>MTLSPLQKPALSAPVLPRLLSPLGDDGGDDCRQRRAAAPIDDAPRAFPEATPSTHFARLITERGSPLHAGCVTWEAGDQWRPAFRASAPPIDARARLPSGCARAAARVCVRLATRCWPLGDVRALSSRVVVDGFVRERV</sequence>
<evidence type="ECO:0000313" key="1">
    <source>
        <dbReference type="EMBL" id="KAH6930351.1"/>
    </source>
</evidence>
<gene>
    <name evidence="1" type="ORF">HPB50_013001</name>
</gene>
<protein>
    <submittedName>
        <fullName evidence="1">Uncharacterized protein</fullName>
    </submittedName>
</protein>
<keyword evidence="2" id="KW-1185">Reference proteome</keyword>
<comment type="caution">
    <text evidence="1">The sequence shown here is derived from an EMBL/GenBank/DDBJ whole genome shotgun (WGS) entry which is preliminary data.</text>
</comment>
<reference evidence="1" key="1">
    <citation type="submission" date="2020-05" db="EMBL/GenBank/DDBJ databases">
        <title>Large-scale comparative analyses of tick genomes elucidate their genetic diversity and vector capacities.</title>
        <authorList>
            <person name="Jia N."/>
            <person name="Wang J."/>
            <person name="Shi W."/>
            <person name="Du L."/>
            <person name="Sun Y."/>
            <person name="Zhan W."/>
            <person name="Jiang J."/>
            <person name="Wang Q."/>
            <person name="Zhang B."/>
            <person name="Ji P."/>
            <person name="Sakyi L.B."/>
            <person name="Cui X."/>
            <person name="Yuan T."/>
            <person name="Jiang B."/>
            <person name="Yang W."/>
            <person name="Lam T.T.-Y."/>
            <person name="Chang Q."/>
            <person name="Ding S."/>
            <person name="Wang X."/>
            <person name="Zhu J."/>
            <person name="Ruan X."/>
            <person name="Zhao L."/>
            <person name="Wei J."/>
            <person name="Que T."/>
            <person name="Du C."/>
            <person name="Cheng J."/>
            <person name="Dai P."/>
            <person name="Han X."/>
            <person name="Huang E."/>
            <person name="Gao Y."/>
            <person name="Liu J."/>
            <person name="Shao H."/>
            <person name="Ye R."/>
            <person name="Li L."/>
            <person name="Wei W."/>
            <person name="Wang X."/>
            <person name="Wang C."/>
            <person name="Yang T."/>
            <person name="Huo Q."/>
            <person name="Li W."/>
            <person name="Guo W."/>
            <person name="Chen H."/>
            <person name="Zhou L."/>
            <person name="Ni X."/>
            <person name="Tian J."/>
            <person name="Zhou Y."/>
            <person name="Sheng Y."/>
            <person name="Liu T."/>
            <person name="Pan Y."/>
            <person name="Xia L."/>
            <person name="Li J."/>
            <person name="Zhao F."/>
            <person name="Cao W."/>
        </authorList>
    </citation>
    <scope>NUCLEOTIDE SEQUENCE</scope>
    <source>
        <strain evidence="1">Hyas-2018</strain>
    </source>
</reference>
<name>A0ACB7S8T0_HYAAI</name>
<evidence type="ECO:0000313" key="2">
    <source>
        <dbReference type="Proteomes" id="UP000821845"/>
    </source>
</evidence>
<dbReference type="Proteomes" id="UP000821845">
    <property type="component" value="Chromosome 5"/>
</dbReference>
<proteinExistence type="predicted"/>